<feature type="domain" description="FANCI solenoid 4" evidence="5">
    <location>
        <begin position="1054"/>
        <end position="1291"/>
    </location>
</feature>
<evidence type="ECO:0008006" key="9">
    <source>
        <dbReference type="Google" id="ProtNLM"/>
    </source>
</evidence>
<dbReference type="InterPro" id="IPR029310">
    <property type="entry name" value="FANCI_HD1"/>
</dbReference>
<dbReference type="Pfam" id="PF14678">
    <property type="entry name" value="FANCI_S4"/>
    <property type="match status" value="1"/>
</dbReference>
<proteinExistence type="predicted"/>
<dbReference type="InterPro" id="IPR029308">
    <property type="entry name" value="FANCI_S1"/>
</dbReference>
<evidence type="ECO:0000259" key="4">
    <source>
        <dbReference type="Pfam" id="PF14677"/>
    </source>
</evidence>
<dbReference type="Pfam" id="PF14676">
    <property type="entry name" value="FANCI_S2"/>
    <property type="match status" value="1"/>
</dbReference>
<dbReference type="InterPro" id="IPR029315">
    <property type="entry name" value="FANCI_S2"/>
</dbReference>
<feature type="domain" description="FANCI solenoid 1" evidence="2">
    <location>
        <begin position="66"/>
        <end position="292"/>
    </location>
</feature>
<feature type="compositionally biased region" description="Basic and acidic residues" evidence="1">
    <location>
        <begin position="791"/>
        <end position="805"/>
    </location>
</feature>
<feature type="domain" description="FANCI helical" evidence="7">
    <location>
        <begin position="560"/>
        <end position="789"/>
    </location>
</feature>
<feature type="domain" description="FANCI helical" evidence="6">
    <location>
        <begin position="299"/>
        <end position="383"/>
    </location>
</feature>
<dbReference type="Pfam" id="PF14679">
    <property type="entry name" value="FANCI_HD1"/>
    <property type="match status" value="1"/>
</dbReference>
<feature type="domain" description="FANCI solenoid 2" evidence="3">
    <location>
        <begin position="391"/>
        <end position="540"/>
    </location>
</feature>
<feature type="region of interest" description="Disordered" evidence="1">
    <location>
        <begin position="791"/>
        <end position="821"/>
    </location>
</feature>
<dbReference type="Pfam" id="PF14675">
    <property type="entry name" value="FANCI_S1"/>
    <property type="match status" value="1"/>
</dbReference>
<dbReference type="GO" id="GO:0006281">
    <property type="term" value="P:DNA repair"/>
    <property type="evidence" value="ECO:0007669"/>
    <property type="project" value="InterPro"/>
</dbReference>
<dbReference type="PANTHER" id="PTHR21818">
    <property type="entry name" value="BC025462 PROTEIN"/>
    <property type="match status" value="1"/>
</dbReference>
<feature type="compositionally biased region" description="Basic residues" evidence="1">
    <location>
        <begin position="1384"/>
        <end position="1393"/>
    </location>
</feature>
<feature type="compositionally biased region" description="Acidic residues" evidence="1">
    <location>
        <begin position="1295"/>
        <end position="1307"/>
    </location>
</feature>
<sequence length="1393" mass="155738">MSDKLAKRILNLIKAEEWSEIEELLLNTEDDWVLEMVEQQMYRAEGPQWVNGILSSLSCQTRESTNLRLKVYQAVLRVVRVEVAGRERSIGELVAVLMMHVDTFPSHTLVTLVDQYVELVRSGQPLQGRWVDLMAKTITSVSHKEEVTVEGLKMAGEDYRYQVVKTLCDLPWSAETAISLLSVIKDMDLPKEELEDVIHKVKQVLKKVDYQSVPPLVYHLVQVVHSKLPHCVLQLVINYFNKQDLKMESSQGQDHSSDIRTEDLMNDDAIEDSKKTDLTEAKGTVILHLTHHAQYNPALVQDFLKHMRSSIWLTERLVTPFNLALAFSLTSVEKFQDKILDSLKSCLLKFFHEEERSQHCQWLRDAWASDCDVRSAFITTVENCGMGWDQVSQGLVQLACGLLESGGGTKGETYASQRAVELAGLLLPLIIKRQPHLIRSVISQLSCFILSSSSPEQYIVILEKLVRAVPLAVLNHHDVLRETLEYLEHLPLGAATHLLLALNPLLKMNIALKDSLMIILRKMLFSRKIESRQIAVRGFLQFLKYFRVMGTLPSSQASMSFSSSLSSTSVNVNVHSVFNSSTNEALCLELLGVLRRCFSQQQEVKCTLYQGLYEVCAANPHLVVSVMELLLQHSRTFMDLRPDALNPVQLKRVVQVQGESVILVEPLGDLLSALAACQAYYHKHRDLVAAADGENDEDNVVSVLNETCSLFDKLIEKLSGCDLGDMGINTNGDFSSGSAAGKKNLLNAQVMATVFDSLLEYIFLTKKQSQETVPTVLSLFRSQQKIVDLITEKNQRPGKKGEGSKTKGRGRPPSKPTAPFKSNLSLRVTADILATTLAEEEGQDGEEANDSIRTVLGNNHGFQMYLLNVVEINLSSFKGLTRLEREKLLPPLKTTAKILLEECIGCIGGPDASDVREVTRLRQSLNIVATIMSIFCKHFKHKLEAVLKDVLGKTEVSSLSVLLHKIAKRCRKMLLRILHHKEHDSLMKDATILVQMINTVSQSMDYNSPLLREVQEWVLQLSKDQNFDNPALTEALLKLLFQLSDQVKANHSMTWELAQELHSKLGDHKEDAEVESHDKYSVVTEDSAPTVLGVTLIHLDTALALVELVVCKMKASLSVGGDYDLEKVEQCIITKCSAIISGVHEIIQSALPPGSLVDHTLTTVTKLYNALSSYVKYYLDLYRLRSHTQLSEKFEKLVKMSGDLVSGPVYPMITYIDTIQRQVSDMGKGTKKGTVLTARAIKESKLIPSLIFAVEQYEKHLITLSRKSKINLMHGMKMSTNRDFRIMVSALVEDEGENGEGENGEEEAAGRKNGNGVTNSPTSDRDSEDEDRSVNSPPSSPDVSSSSKKHNVKSSSSNLAQKRKTTSQEHRGIAQSQHQVSQTKKSKMSLKRK</sequence>
<dbReference type="EMBL" id="GDRN01027014">
    <property type="protein sequence ID" value="JAI67662.1"/>
    <property type="molecule type" value="Transcribed_RNA"/>
</dbReference>
<reference evidence="8" key="1">
    <citation type="submission" date="2015-09" db="EMBL/GenBank/DDBJ databases">
        <title>Scylla olivacea transcriptome.</title>
        <authorList>
            <person name="Ikhwanuddin M."/>
        </authorList>
    </citation>
    <scope>NUCLEOTIDE SEQUENCE</scope>
</reference>
<name>A0A0P4WSW9_SCYOL</name>
<dbReference type="Pfam" id="PF14677">
    <property type="entry name" value="FANCI_S3"/>
    <property type="match status" value="1"/>
</dbReference>
<dbReference type="InterPro" id="IPR026171">
    <property type="entry name" value="FANCI"/>
</dbReference>
<protein>
    <recommendedName>
        <fullName evidence="9">Fanconi anemia group I protein</fullName>
    </recommendedName>
</protein>
<feature type="domain" description="FANCI solenoid 3" evidence="4">
    <location>
        <begin position="855"/>
        <end position="1040"/>
    </location>
</feature>
<accession>A0A0P4WSW9</accession>
<dbReference type="InterPro" id="IPR029314">
    <property type="entry name" value="FANCI_S4"/>
</dbReference>
<dbReference type="InterPro" id="IPR029313">
    <property type="entry name" value="FANCI_S3"/>
</dbReference>
<evidence type="ECO:0000259" key="2">
    <source>
        <dbReference type="Pfam" id="PF14675"/>
    </source>
</evidence>
<evidence type="ECO:0000259" key="5">
    <source>
        <dbReference type="Pfam" id="PF14678"/>
    </source>
</evidence>
<evidence type="ECO:0000313" key="8">
    <source>
        <dbReference type="EMBL" id="JAI67662.1"/>
    </source>
</evidence>
<feature type="region of interest" description="Disordered" evidence="1">
    <location>
        <begin position="1295"/>
        <end position="1393"/>
    </location>
</feature>
<evidence type="ECO:0000259" key="7">
    <source>
        <dbReference type="Pfam" id="PF14680"/>
    </source>
</evidence>
<dbReference type="GO" id="GO:0070182">
    <property type="term" value="F:DNA polymerase binding"/>
    <property type="evidence" value="ECO:0007669"/>
    <property type="project" value="TreeGrafter"/>
</dbReference>
<feature type="compositionally biased region" description="Low complexity" evidence="1">
    <location>
        <begin position="1334"/>
        <end position="1346"/>
    </location>
</feature>
<evidence type="ECO:0000256" key="1">
    <source>
        <dbReference type="SAM" id="MobiDB-lite"/>
    </source>
</evidence>
<evidence type="ECO:0000259" key="6">
    <source>
        <dbReference type="Pfam" id="PF14679"/>
    </source>
</evidence>
<dbReference type="InterPro" id="IPR029312">
    <property type="entry name" value="FANCI_HD2"/>
</dbReference>
<dbReference type="PANTHER" id="PTHR21818:SF0">
    <property type="entry name" value="FANCONI ANEMIA GROUP I PROTEIN"/>
    <property type="match status" value="1"/>
</dbReference>
<dbReference type="Pfam" id="PF14680">
    <property type="entry name" value="FANCI_HD2"/>
    <property type="match status" value="1"/>
</dbReference>
<organism evidence="8">
    <name type="scientific">Scylla olivacea</name>
    <name type="common">Orange mud crab</name>
    <name type="synonym">Cancer olivacea</name>
    <dbReference type="NCBI Taxonomy" id="85551"/>
    <lineage>
        <taxon>Eukaryota</taxon>
        <taxon>Metazoa</taxon>
        <taxon>Ecdysozoa</taxon>
        <taxon>Arthropoda</taxon>
        <taxon>Crustacea</taxon>
        <taxon>Multicrustacea</taxon>
        <taxon>Malacostraca</taxon>
        <taxon>Eumalacostraca</taxon>
        <taxon>Eucarida</taxon>
        <taxon>Decapoda</taxon>
        <taxon>Pleocyemata</taxon>
        <taxon>Brachyura</taxon>
        <taxon>Eubrachyura</taxon>
        <taxon>Portunoidea</taxon>
        <taxon>Portunidae</taxon>
        <taxon>Portuninae</taxon>
        <taxon>Scylla</taxon>
    </lineage>
</organism>
<evidence type="ECO:0000259" key="3">
    <source>
        <dbReference type="Pfam" id="PF14676"/>
    </source>
</evidence>
<feature type="compositionally biased region" description="Polar residues" evidence="1">
    <location>
        <begin position="1374"/>
        <end position="1383"/>
    </location>
</feature>